<comment type="caution">
    <text evidence="1">The sequence shown here is derived from an EMBL/GenBank/DDBJ whole genome shotgun (WGS) entry which is preliminary data.</text>
</comment>
<dbReference type="InterPro" id="IPR044809">
    <property type="entry name" value="AUF1-like"/>
</dbReference>
<dbReference type="InterPro" id="IPR032675">
    <property type="entry name" value="LRR_dom_sf"/>
</dbReference>
<dbReference type="PANTHER" id="PTHR31215">
    <property type="entry name" value="OS05G0510400 PROTEIN-RELATED"/>
    <property type="match status" value="1"/>
</dbReference>
<proteinExistence type="predicted"/>
<keyword evidence="2" id="KW-1185">Reference proteome</keyword>
<dbReference type="AlphaFoldDB" id="A0AAP0DRF5"/>
<organism evidence="1 2">
    <name type="scientific">Deinandra increscens subsp. villosa</name>
    <dbReference type="NCBI Taxonomy" id="3103831"/>
    <lineage>
        <taxon>Eukaryota</taxon>
        <taxon>Viridiplantae</taxon>
        <taxon>Streptophyta</taxon>
        <taxon>Embryophyta</taxon>
        <taxon>Tracheophyta</taxon>
        <taxon>Spermatophyta</taxon>
        <taxon>Magnoliopsida</taxon>
        <taxon>eudicotyledons</taxon>
        <taxon>Gunneridae</taxon>
        <taxon>Pentapetalae</taxon>
        <taxon>asterids</taxon>
        <taxon>campanulids</taxon>
        <taxon>Asterales</taxon>
        <taxon>Asteraceae</taxon>
        <taxon>Asteroideae</taxon>
        <taxon>Heliantheae alliance</taxon>
        <taxon>Madieae</taxon>
        <taxon>Madiinae</taxon>
        <taxon>Deinandra</taxon>
    </lineage>
</organism>
<dbReference type="Gene3D" id="3.80.10.10">
    <property type="entry name" value="Ribonuclease Inhibitor"/>
    <property type="match status" value="1"/>
</dbReference>
<gene>
    <name evidence="1" type="ORF">SSX86_005939</name>
</gene>
<evidence type="ECO:0000313" key="2">
    <source>
        <dbReference type="Proteomes" id="UP001408789"/>
    </source>
</evidence>
<reference evidence="1 2" key="1">
    <citation type="submission" date="2024-04" db="EMBL/GenBank/DDBJ databases">
        <title>The reference genome of an endangered Asteraceae, Deinandra increscens subsp. villosa, native to the Central Coast of California.</title>
        <authorList>
            <person name="Guilliams M."/>
            <person name="Hasenstab-Lehman K."/>
            <person name="Meyer R."/>
            <person name="Mcevoy S."/>
        </authorList>
    </citation>
    <scope>NUCLEOTIDE SEQUENCE [LARGE SCALE GENOMIC DNA]</scope>
    <source>
        <tissue evidence="1">Leaf</tissue>
    </source>
</reference>
<dbReference type="EMBL" id="JBCNJP010000007">
    <property type="protein sequence ID" value="KAK9077602.1"/>
    <property type="molecule type" value="Genomic_DNA"/>
</dbReference>
<evidence type="ECO:0008006" key="3">
    <source>
        <dbReference type="Google" id="ProtNLM"/>
    </source>
</evidence>
<protein>
    <recommendedName>
        <fullName evidence="3">F-box domain-containing protein</fullName>
    </recommendedName>
</protein>
<sequence length="443" mass="50759">MDGLPQPLLLQILSRLDKSADVARCRVAYKAFDAVFPGLRSINLRWSNWASINRRSFMTVLLNLISKLEIVESIRIDIVGKPIPDDGSYRLNEDFVVEWLSRVSGSLKSLSIYDLDFQFPRNLLFLISDSCHNLVNLQLRDVWLCVGNLNHMPKLTSLTLEDLYLEDEHLNEMNKCFPNLQVLKLSGVGGLQHPMIHFLNLKIFFWQDFLKGLPSLTLITPNLITLKFVCDNPPPVYIEAPMLSHFHLNAYSNADTFFMVKKFENLKTIWLRAFHIGVLLSIFPITETVETLTLDSEPHPSREFRDSEFTLGKVLAVFPNVTSMRINLGAWLELEAWLDRKSCKKRKKAKTTCQFRREGLKLKSICVDLKLVDPSVTFSAVACVLDQCAGLSNFSLIINSDVTSPVFESFRSKCMARWPGLEWRWGIRTKYTKFSWITEGSSV</sequence>
<dbReference type="Proteomes" id="UP001408789">
    <property type="component" value="Unassembled WGS sequence"/>
</dbReference>
<name>A0AAP0DRF5_9ASTR</name>
<dbReference type="SUPFAM" id="SSF52047">
    <property type="entry name" value="RNI-like"/>
    <property type="match status" value="1"/>
</dbReference>
<evidence type="ECO:0000313" key="1">
    <source>
        <dbReference type="EMBL" id="KAK9077602.1"/>
    </source>
</evidence>
<accession>A0AAP0DRF5</accession>